<name>A0A9X4PAB9_9PAST</name>
<dbReference type="RefSeq" id="WP_279572000.1">
    <property type="nucleotide sequence ID" value="NZ_LWID01000001.1"/>
</dbReference>
<evidence type="ECO:0000313" key="1">
    <source>
        <dbReference type="EMBL" id="MDG6894527.1"/>
    </source>
</evidence>
<evidence type="ECO:0000313" key="2">
    <source>
        <dbReference type="Proteomes" id="UP001155500"/>
    </source>
</evidence>
<keyword evidence="2" id="KW-1185">Reference proteome</keyword>
<protein>
    <submittedName>
        <fullName evidence="1">Phage tail protein</fullName>
    </submittedName>
</protein>
<organism evidence="1 2">
    <name type="scientific">Volucribacter amazonae</name>
    <dbReference type="NCBI Taxonomy" id="256731"/>
    <lineage>
        <taxon>Bacteria</taxon>
        <taxon>Pseudomonadati</taxon>
        <taxon>Pseudomonadota</taxon>
        <taxon>Gammaproteobacteria</taxon>
        <taxon>Pasteurellales</taxon>
        <taxon>Pasteurellaceae</taxon>
        <taxon>Volucribacter</taxon>
    </lineage>
</organism>
<gene>
    <name evidence="1" type="ORF">A6A20_02545</name>
</gene>
<dbReference type="InterPro" id="IPR010633">
    <property type="entry name" value="Phage_lambda_GpZ"/>
</dbReference>
<accession>A0A9X4PAB9</accession>
<proteinExistence type="predicted"/>
<dbReference type="Pfam" id="PF06763">
    <property type="entry name" value="Minor_tail_Z"/>
    <property type="match status" value="1"/>
</dbReference>
<comment type="caution">
    <text evidence="1">The sequence shown here is derived from an EMBL/GenBank/DDBJ whole genome shotgun (WGS) entry which is preliminary data.</text>
</comment>
<dbReference type="PIRSF" id="PIRSF004395">
    <property type="entry name" value="Tail_Z"/>
    <property type="match status" value="1"/>
</dbReference>
<sequence length="175" mass="19865">MSVKVTGLEQLQANAQQLVKQQLPNAVAKSLNKIAKNARKKAIKQVAAHIGVPVRTLQGRVRSQSAKRRQPVAKMRVNRMDMPLIRLLERPRNKIWVGKGGIIVGKYAVERGFKQKLKNGRQHIMQRVGKARYPIDVVKIPLSTPLTNAFHQQLKDYPAQVQNELRQQLQFILGK</sequence>
<reference evidence="1" key="1">
    <citation type="submission" date="2016-03" db="EMBL/GenBank/DDBJ databases">
        <title>Co-evolution between Pasteurellaceae and their hosts.</title>
        <authorList>
            <person name="Hansen M.J."/>
            <person name="Bojesen A.M."/>
            <person name="Planet P."/>
        </authorList>
    </citation>
    <scope>NUCLEOTIDE SEQUENCE</scope>
    <source>
        <strain evidence="1">146/S8/89</strain>
    </source>
</reference>
<dbReference type="EMBL" id="LWID01000001">
    <property type="protein sequence ID" value="MDG6894527.1"/>
    <property type="molecule type" value="Genomic_DNA"/>
</dbReference>
<dbReference type="AlphaFoldDB" id="A0A9X4PAB9"/>
<dbReference type="Proteomes" id="UP001155500">
    <property type="component" value="Unassembled WGS sequence"/>
</dbReference>